<accession>A0A6G8AW83</accession>
<organism evidence="1 2">
    <name type="scientific">Vagococcus hydrophili</name>
    <dbReference type="NCBI Taxonomy" id="2714947"/>
    <lineage>
        <taxon>Bacteria</taxon>
        <taxon>Bacillati</taxon>
        <taxon>Bacillota</taxon>
        <taxon>Bacilli</taxon>
        <taxon>Lactobacillales</taxon>
        <taxon>Enterococcaceae</taxon>
        <taxon>Vagococcus</taxon>
    </lineage>
</organism>
<reference evidence="1 2" key="1">
    <citation type="submission" date="2020-03" db="EMBL/GenBank/DDBJ databases">
        <title>Vagococcus sp. nov., isolated from beetles.</title>
        <authorList>
            <person name="Hyun D.-W."/>
            <person name="Bae J.-W."/>
        </authorList>
    </citation>
    <scope>NUCLEOTIDE SEQUENCE [LARGE SCALE GENOMIC DNA]</scope>
    <source>
        <strain evidence="1 2">HDW17B</strain>
    </source>
</reference>
<sequence length="148" mass="17195">MDLDNLSDNEVKNLIKSLKNPTRLFAIEDINAQISTMFGNIDIDKTMIGVIDNIEYTLHIFRGKREANRYSINLRFTNKYHQLIRLDIGSNHTNPDNTQIIGDHIHFYSNKFPKRDCVAYPINVTDFPNVSNIIDAFNQFTLYTNIIE</sequence>
<evidence type="ECO:0000313" key="2">
    <source>
        <dbReference type="Proteomes" id="UP000501747"/>
    </source>
</evidence>
<dbReference type="EMBL" id="CP049887">
    <property type="protein sequence ID" value="QIL49240.1"/>
    <property type="molecule type" value="Genomic_DNA"/>
</dbReference>
<gene>
    <name evidence="1" type="ORF">G7082_12435</name>
</gene>
<dbReference type="InterPro" id="IPR053916">
    <property type="entry name" value="DUF6978"/>
</dbReference>
<proteinExistence type="predicted"/>
<dbReference type="RefSeq" id="WP_166035366.1">
    <property type="nucleotide sequence ID" value="NZ_CP049887.1"/>
</dbReference>
<evidence type="ECO:0000313" key="1">
    <source>
        <dbReference type="EMBL" id="QIL49240.1"/>
    </source>
</evidence>
<name>A0A6G8AW83_9ENTE</name>
<dbReference type="AlphaFoldDB" id="A0A6G8AW83"/>
<dbReference type="Pfam" id="PF22398">
    <property type="entry name" value="DUF6978"/>
    <property type="match status" value="1"/>
</dbReference>
<dbReference type="Proteomes" id="UP000501747">
    <property type="component" value="Chromosome"/>
</dbReference>
<dbReference type="KEGG" id="vhy:G7082_12435"/>
<keyword evidence="2" id="KW-1185">Reference proteome</keyword>
<protein>
    <submittedName>
        <fullName evidence="1">Uncharacterized protein</fullName>
    </submittedName>
</protein>